<keyword evidence="3" id="KW-1185">Reference proteome</keyword>
<organism evidence="2 3">
    <name type="scientific">Cryptosporangium minutisporangium</name>
    <dbReference type="NCBI Taxonomy" id="113569"/>
    <lineage>
        <taxon>Bacteria</taxon>
        <taxon>Bacillati</taxon>
        <taxon>Actinomycetota</taxon>
        <taxon>Actinomycetes</taxon>
        <taxon>Cryptosporangiales</taxon>
        <taxon>Cryptosporangiaceae</taxon>
        <taxon>Cryptosporangium</taxon>
    </lineage>
</organism>
<dbReference type="EMBL" id="BAAAYN010000001">
    <property type="protein sequence ID" value="GAA3381904.1"/>
    <property type="molecule type" value="Genomic_DNA"/>
</dbReference>
<proteinExistence type="predicted"/>
<keyword evidence="1" id="KW-0472">Membrane</keyword>
<dbReference type="Proteomes" id="UP001501676">
    <property type="component" value="Unassembled WGS sequence"/>
</dbReference>
<comment type="caution">
    <text evidence="2">The sequence shown here is derived from an EMBL/GenBank/DDBJ whole genome shotgun (WGS) entry which is preliminary data.</text>
</comment>
<dbReference type="RefSeq" id="WP_376980482.1">
    <property type="nucleotide sequence ID" value="NZ_JBHMDE010000007.1"/>
</dbReference>
<feature type="transmembrane region" description="Helical" evidence="1">
    <location>
        <begin position="59"/>
        <end position="81"/>
    </location>
</feature>
<protein>
    <submittedName>
        <fullName evidence="2">Uncharacterized protein</fullName>
    </submittedName>
</protein>
<reference evidence="3" key="1">
    <citation type="journal article" date="2019" name="Int. J. Syst. Evol. Microbiol.">
        <title>The Global Catalogue of Microorganisms (GCM) 10K type strain sequencing project: providing services to taxonomists for standard genome sequencing and annotation.</title>
        <authorList>
            <consortium name="The Broad Institute Genomics Platform"/>
            <consortium name="The Broad Institute Genome Sequencing Center for Infectious Disease"/>
            <person name="Wu L."/>
            <person name="Ma J."/>
        </authorList>
    </citation>
    <scope>NUCLEOTIDE SEQUENCE [LARGE SCALE GENOMIC DNA]</scope>
    <source>
        <strain evidence="3">JCM 9458</strain>
    </source>
</reference>
<gene>
    <name evidence="2" type="ORF">GCM10020369_01680</name>
</gene>
<name>A0ABP6SPU2_9ACTN</name>
<evidence type="ECO:0000313" key="2">
    <source>
        <dbReference type="EMBL" id="GAA3381904.1"/>
    </source>
</evidence>
<evidence type="ECO:0000256" key="1">
    <source>
        <dbReference type="SAM" id="Phobius"/>
    </source>
</evidence>
<keyword evidence="1" id="KW-0812">Transmembrane</keyword>
<evidence type="ECO:0000313" key="3">
    <source>
        <dbReference type="Proteomes" id="UP001501676"/>
    </source>
</evidence>
<sequence>MALVGCAAAAAGARHEVNDAVRYALAGLDAVAGVALCVYSFLFPVLLVSLLFEGVGAGIVTSLLATGFGVGGGVLCLIIAAGERRLAARPCEFCGRVHGRSPESRLDQALGWAFAGA</sequence>
<accession>A0ABP6SPU2</accession>
<feature type="transmembrane region" description="Helical" evidence="1">
    <location>
        <begin position="30"/>
        <end position="52"/>
    </location>
</feature>
<keyword evidence="1" id="KW-1133">Transmembrane helix</keyword>